<dbReference type="InterPro" id="IPR013087">
    <property type="entry name" value="Znf_C2H2_type"/>
</dbReference>
<comment type="caution">
    <text evidence="4">The sequence shown here is derived from an EMBL/GenBank/DDBJ whole genome shotgun (WGS) entry which is preliminary data.</text>
</comment>
<dbReference type="SUPFAM" id="SSF57667">
    <property type="entry name" value="beta-beta-alpha zinc fingers"/>
    <property type="match status" value="1"/>
</dbReference>
<feature type="compositionally biased region" description="Basic and acidic residues" evidence="2">
    <location>
        <begin position="36"/>
        <end position="46"/>
    </location>
</feature>
<sequence>MPHCQKESHDHSTKSKKEKARIKAEKAAKKQAALDGLRKKEEEELLKPNNTPLVEGFGEYEIGCKPEREYKFNSKKRSKKHLRNDIRANERRQEEEEQKEKEEERRRHEQPEQSSSSEEEEPIVEEVLIYICECCKKKFGTSNQFINHSRSLKHRRNARPYEDVGVPVTGIEIKGEGYVDVDDDSDDDDDEGDDILGVLNEAGLALPGDEGEEEEEEEEESEEEPEVVQKPSMFAAFDDSSSSSSSSSSESENDEDDDDDDDDDEDGDKKLPADANPPLPPPASIAPEVSEDVVLQQMIDANSLLLESQSLGGTIAILPPPPAAPAPLDIDTSFDPADYDANTARDLSVLSRLQKRLAEKGIQPHQSLESYAENSISIGKTLLQKVMTAKHDNLEARLAAYNAHKKECQLLNREFALSKGVSKALPAQYARKQFVADDSRKRENIHHTGSHYVMAASRGMYHGRKKGLVARHSSQGARLQASRVQAKETQRMQTGGSMKVGKTGKKSKQKSSGQAGGSKKNGGEGGGDK</sequence>
<name>A0A9W7BH86_9STRA</name>
<feature type="domain" description="C2H2-type" evidence="3">
    <location>
        <begin position="130"/>
        <end position="159"/>
    </location>
</feature>
<organism evidence="4 5">
    <name type="scientific">Triparma verrucosa</name>
    <dbReference type="NCBI Taxonomy" id="1606542"/>
    <lineage>
        <taxon>Eukaryota</taxon>
        <taxon>Sar</taxon>
        <taxon>Stramenopiles</taxon>
        <taxon>Ochrophyta</taxon>
        <taxon>Bolidophyceae</taxon>
        <taxon>Parmales</taxon>
        <taxon>Triparmaceae</taxon>
        <taxon>Triparma</taxon>
    </lineage>
</organism>
<gene>
    <name evidence="4" type="ORF">TrVE_jg1955</name>
</gene>
<feature type="compositionally biased region" description="Pro residues" evidence="2">
    <location>
        <begin position="275"/>
        <end position="284"/>
    </location>
</feature>
<evidence type="ECO:0000259" key="3">
    <source>
        <dbReference type="PROSITE" id="PS50157"/>
    </source>
</evidence>
<dbReference type="PROSITE" id="PS50157">
    <property type="entry name" value="ZINC_FINGER_C2H2_2"/>
    <property type="match status" value="1"/>
</dbReference>
<keyword evidence="1" id="KW-0862">Zinc</keyword>
<feature type="compositionally biased region" description="Low complexity" evidence="2">
    <location>
        <begin position="238"/>
        <end position="250"/>
    </location>
</feature>
<keyword evidence="1" id="KW-0479">Metal-binding</keyword>
<dbReference type="EMBL" id="BRXX01000065">
    <property type="protein sequence ID" value="GMH86829.1"/>
    <property type="molecule type" value="Genomic_DNA"/>
</dbReference>
<dbReference type="InterPro" id="IPR036236">
    <property type="entry name" value="Znf_C2H2_sf"/>
</dbReference>
<evidence type="ECO:0000313" key="4">
    <source>
        <dbReference type="EMBL" id="GMH86829.1"/>
    </source>
</evidence>
<dbReference type="AlphaFoldDB" id="A0A9W7BH86"/>
<evidence type="ECO:0000256" key="2">
    <source>
        <dbReference type="SAM" id="MobiDB-lite"/>
    </source>
</evidence>
<feature type="region of interest" description="Disordered" evidence="2">
    <location>
        <begin position="467"/>
        <end position="529"/>
    </location>
</feature>
<feature type="compositionally biased region" description="Basic and acidic residues" evidence="2">
    <location>
        <begin position="83"/>
        <end position="111"/>
    </location>
</feature>
<proteinExistence type="predicted"/>
<feature type="compositionally biased region" description="Basic residues" evidence="2">
    <location>
        <begin position="73"/>
        <end position="82"/>
    </location>
</feature>
<protein>
    <recommendedName>
        <fullName evidence="3">C2H2-type domain-containing protein</fullName>
    </recommendedName>
</protein>
<keyword evidence="1" id="KW-0863">Zinc-finger</keyword>
<dbReference type="PROSITE" id="PS00028">
    <property type="entry name" value="ZINC_FINGER_C2H2_1"/>
    <property type="match status" value="1"/>
</dbReference>
<feature type="compositionally biased region" description="Acidic residues" evidence="2">
    <location>
        <begin position="209"/>
        <end position="226"/>
    </location>
</feature>
<keyword evidence="5" id="KW-1185">Reference proteome</keyword>
<accession>A0A9W7BH86</accession>
<evidence type="ECO:0000256" key="1">
    <source>
        <dbReference type="PROSITE-ProRule" id="PRU00042"/>
    </source>
</evidence>
<feature type="compositionally biased region" description="Basic and acidic residues" evidence="2">
    <location>
        <begin position="1"/>
        <end position="28"/>
    </location>
</feature>
<dbReference type="Proteomes" id="UP001165160">
    <property type="component" value="Unassembled WGS sequence"/>
</dbReference>
<feature type="region of interest" description="Disordered" evidence="2">
    <location>
        <begin position="71"/>
        <end position="122"/>
    </location>
</feature>
<feature type="compositionally biased region" description="Acidic residues" evidence="2">
    <location>
        <begin position="251"/>
        <end position="266"/>
    </location>
</feature>
<feature type="compositionally biased region" description="Acidic residues" evidence="2">
    <location>
        <begin position="179"/>
        <end position="194"/>
    </location>
</feature>
<dbReference type="GO" id="GO:0008270">
    <property type="term" value="F:zinc ion binding"/>
    <property type="evidence" value="ECO:0007669"/>
    <property type="project" value="UniProtKB-KW"/>
</dbReference>
<evidence type="ECO:0000313" key="5">
    <source>
        <dbReference type="Proteomes" id="UP001165160"/>
    </source>
</evidence>
<reference evidence="5" key="1">
    <citation type="journal article" date="2023" name="Commun. Biol.">
        <title>Genome analysis of Parmales, the sister group of diatoms, reveals the evolutionary specialization of diatoms from phago-mixotrophs to photoautotrophs.</title>
        <authorList>
            <person name="Ban H."/>
            <person name="Sato S."/>
            <person name="Yoshikawa S."/>
            <person name="Yamada K."/>
            <person name="Nakamura Y."/>
            <person name="Ichinomiya M."/>
            <person name="Sato N."/>
            <person name="Blanc-Mathieu R."/>
            <person name="Endo H."/>
            <person name="Kuwata A."/>
            <person name="Ogata H."/>
        </authorList>
    </citation>
    <scope>NUCLEOTIDE SEQUENCE [LARGE SCALE GENOMIC DNA]</scope>
    <source>
        <strain evidence="5">NIES 3699</strain>
    </source>
</reference>
<feature type="compositionally biased region" description="Gly residues" evidence="2">
    <location>
        <begin position="514"/>
        <end position="529"/>
    </location>
</feature>
<feature type="region of interest" description="Disordered" evidence="2">
    <location>
        <begin position="1"/>
        <end position="58"/>
    </location>
</feature>
<feature type="region of interest" description="Disordered" evidence="2">
    <location>
        <begin position="148"/>
        <end position="291"/>
    </location>
</feature>